<dbReference type="EMBL" id="BBTG02000024">
    <property type="protein sequence ID" value="GAO18443.1"/>
    <property type="molecule type" value="Genomic_DNA"/>
</dbReference>
<keyword evidence="4" id="KW-1185">Reference proteome</keyword>
<dbReference type="Proteomes" id="UP000054053">
    <property type="component" value="Unassembled WGS sequence"/>
</dbReference>
<evidence type="ECO:0000313" key="5">
    <source>
        <dbReference type="Proteomes" id="UP000054053"/>
    </source>
</evidence>
<dbReference type="Pfam" id="PF10469">
    <property type="entry name" value="AKAP7_NLS"/>
    <property type="match status" value="1"/>
</dbReference>
<dbReference type="STRING" id="1159556.A0A063BXN4"/>
<dbReference type="PANTHER" id="PTHR13360">
    <property type="entry name" value="ACTIVATING SIGNAL COINTEGRATOR 1 COMPLEX SUBUNIT 1"/>
    <property type="match status" value="1"/>
</dbReference>
<dbReference type="GeneID" id="66067995"/>
<dbReference type="Proteomes" id="UP000027002">
    <property type="component" value="Chromosome 6"/>
</dbReference>
<dbReference type="GO" id="GO:0006355">
    <property type="term" value="P:regulation of DNA-templated transcription"/>
    <property type="evidence" value="ECO:0007669"/>
    <property type="project" value="TreeGrafter"/>
</dbReference>
<evidence type="ECO:0000313" key="2">
    <source>
        <dbReference type="EMBL" id="GAO18443.1"/>
    </source>
</evidence>
<dbReference type="GO" id="GO:0005634">
    <property type="term" value="C:nucleus"/>
    <property type="evidence" value="ECO:0007669"/>
    <property type="project" value="TreeGrafter"/>
</dbReference>
<dbReference type="InterPro" id="IPR019510">
    <property type="entry name" value="AKAP7-like_phosphoesterase"/>
</dbReference>
<evidence type="ECO:0000259" key="1">
    <source>
        <dbReference type="Pfam" id="PF10469"/>
    </source>
</evidence>
<dbReference type="SUPFAM" id="SSF55144">
    <property type="entry name" value="LigT-like"/>
    <property type="match status" value="1"/>
</dbReference>
<evidence type="ECO:0000313" key="4">
    <source>
        <dbReference type="Proteomes" id="UP000027002"/>
    </source>
</evidence>
<reference evidence="5" key="2">
    <citation type="journal article" date="2016" name="Genome Announc.">
        <title>Genome sequence of Ustilaginoidea virens IPU010, a rice pathogenic fungus causing false smut.</title>
        <authorList>
            <person name="Kumagai T."/>
            <person name="Ishii T."/>
            <person name="Terai G."/>
            <person name="Umemura M."/>
            <person name="Machida M."/>
            <person name="Asai K."/>
        </authorList>
    </citation>
    <scope>NUCLEOTIDE SEQUENCE [LARGE SCALE GENOMIC DNA]</scope>
    <source>
        <strain evidence="5">IPU010</strain>
    </source>
</reference>
<gene>
    <name evidence="3" type="ORF">UV8b_07218</name>
    <name evidence="2" type="ORF">UVI_02042430</name>
</gene>
<dbReference type="InterPro" id="IPR009097">
    <property type="entry name" value="Cyclic_Pdiesterase"/>
</dbReference>
<evidence type="ECO:0000313" key="3">
    <source>
        <dbReference type="EMBL" id="QUC22977.1"/>
    </source>
</evidence>
<sequence length="231" mass="24853">MPRKANPTHFLCLQLASAQLSKSLTAFRAHVTSPEGFGIPSDAVRPPGTLHLTLGVMSLKQDQVGHAVDLLNKVRPRDILQQLRAGGAAGAVSSASGGKAQEGEGLLISLRGLQSMTAASRTSVLYAPPSDAQGILYPFCERLRSRFVEAGLVVDERPLRLHATVVNTVYVGGARRERLMLDARELLARYEGHAWAEDMPVTRVAICRMGAKKIGNGDGDEAYEVEGEIEI</sequence>
<dbReference type="KEGG" id="uvi:66067995"/>
<organism evidence="2 5">
    <name type="scientific">Ustilaginoidea virens</name>
    <name type="common">Rice false smut fungus</name>
    <name type="synonym">Villosiclava virens</name>
    <dbReference type="NCBI Taxonomy" id="1159556"/>
    <lineage>
        <taxon>Eukaryota</taxon>
        <taxon>Fungi</taxon>
        <taxon>Dikarya</taxon>
        <taxon>Ascomycota</taxon>
        <taxon>Pezizomycotina</taxon>
        <taxon>Sordariomycetes</taxon>
        <taxon>Hypocreomycetidae</taxon>
        <taxon>Hypocreales</taxon>
        <taxon>Clavicipitaceae</taxon>
        <taxon>Ustilaginoidea</taxon>
    </lineage>
</organism>
<dbReference type="RefSeq" id="XP_043000650.1">
    <property type="nucleotide sequence ID" value="XM_043144715.1"/>
</dbReference>
<dbReference type="GO" id="GO:0006307">
    <property type="term" value="P:DNA alkylation repair"/>
    <property type="evidence" value="ECO:0007669"/>
    <property type="project" value="InterPro"/>
</dbReference>
<dbReference type="AlphaFoldDB" id="A0A063BXN4"/>
<protein>
    <recommendedName>
        <fullName evidence="1">A-kinase anchor protein 7-like phosphoesterase domain-containing protein</fullName>
    </recommendedName>
</protein>
<accession>A0A063BXN4</accession>
<feature type="domain" description="A-kinase anchor protein 7-like phosphoesterase" evidence="1">
    <location>
        <begin position="7"/>
        <end position="230"/>
    </location>
</feature>
<reference evidence="2" key="1">
    <citation type="journal article" date="2016" name="Genome Announc.">
        <title>Genome Sequence of Ustilaginoidea virens IPU010, a Rice Pathogenic Fungus Causing False Smut.</title>
        <authorList>
            <person name="Kumagai T."/>
            <person name="Ishii T."/>
            <person name="Terai G."/>
            <person name="Umemura M."/>
            <person name="Machida M."/>
            <person name="Asai K."/>
        </authorList>
    </citation>
    <scope>NUCLEOTIDE SEQUENCE [LARGE SCALE GENOMIC DNA]</scope>
    <source>
        <strain evidence="2">IPU010</strain>
    </source>
</reference>
<proteinExistence type="predicted"/>
<dbReference type="OrthoDB" id="277832at2759"/>
<reference evidence="3" key="3">
    <citation type="submission" date="2020-03" db="EMBL/GenBank/DDBJ databases">
        <title>A mixture of massive structural variations and highly conserved coding sequences in Ustilaginoidea virens genome.</title>
        <authorList>
            <person name="Zhang K."/>
            <person name="Zhao Z."/>
            <person name="Zhang Z."/>
            <person name="Li Y."/>
            <person name="Hsiang T."/>
            <person name="Sun W."/>
        </authorList>
    </citation>
    <scope>NUCLEOTIDE SEQUENCE</scope>
    <source>
        <strain evidence="3">UV-8b</strain>
    </source>
</reference>
<dbReference type="Gene3D" id="3.90.1140.10">
    <property type="entry name" value="Cyclic phosphodiesterase"/>
    <property type="match status" value="1"/>
</dbReference>
<dbReference type="InterPro" id="IPR009210">
    <property type="entry name" value="ASCC1"/>
</dbReference>
<dbReference type="EMBL" id="CP072758">
    <property type="protein sequence ID" value="QUC22977.1"/>
    <property type="molecule type" value="Genomic_DNA"/>
</dbReference>
<dbReference type="PANTHER" id="PTHR13360:SF1">
    <property type="entry name" value="ACTIVATING SIGNAL COINTEGRATOR 1 COMPLEX SUBUNIT 1"/>
    <property type="match status" value="1"/>
</dbReference>
<dbReference type="HOGENOM" id="CLU_038379_0_0_1"/>
<name>A0A063BXN4_USTVR</name>